<dbReference type="GO" id="GO:0008047">
    <property type="term" value="F:enzyme activator activity"/>
    <property type="evidence" value="ECO:0007669"/>
    <property type="project" value="TreeGrafter"/>
</dbReference>
<dbReference type="InterPro" id="IPR021886">
    <property type="entry name" value="MgsA_C"/>
</dbReference>
<dbReference type="Gene3D" id="1.10.8.60">
    <property type="match status" value="1"/>
</dbReference>
<dbReference type="AlphaFoldDB" id="A0AAV7HW75"/>
<dbReference type="GO" id="GO:0005634">
    <property type="term" value="C:nucleus"/>
    <property type="evidence" value="ECO:0007669"/>
    <property type="project" value="TreeGrafter"/>
</dbReference>
<organism evidence="5 6">
    <name type="scientific">Cotesia glomerata</name>
    <name type="common">Lepidopteran parasitic wasp</name>
    <name type="synonym">Apanteles glomeratus</name>
    <dbReference type="NCBI Taxonomy" id="32391"/>
    <lineage>
        <taxon>Eukaryota</taxon>
        <taxon>Metazoa</taxon>
        <taxon>Ecdysozoa</taxon>
        <taxon>Arthropoda</taxon>
        <taxon>Hexapoda</taxon>
        <taxon>Insecta</taxon>
        <taxon>Pterygota</taxon>
        <taxon>Neoptera</taxon>
        <taxon>Endopterygota</taxon>
        <taxon>Hymenoptera</taxon>
        <taxon>Apocrita</taxon>
        <taxon>Ichneumonoidea</taxon>
        <taxon>Braconidae</taxon>
        <taxon>Microgastrinae</taxon>
        <taxon>Cotesia</taxon>
    </lineage>
</organism>
<keyword evidence="2" id="KW-0547">Nucleotide-binding</keyword>
<evidence type="ECO:0000256" key="1">
    <source>
        <dbReference type="ARBA" id="ARBA00008959"/>
    </source>
</evidence>
<dbReference type="GO" id="GO:0016887">
    <property type="term" value="F:ATP hydrolysis activity"/>
    <property type="evidence" value="ECO:0007669"/>
    <property type="project" value="InterPro"/>
</dbReference>
<dbReference type="Gene3D" id="1.20.272.10">
    <property type="match status" value="1"/>
</dbReference>
<comment type="similarity">
    <text evidence="1">Belongs to the AAA ATPase family. RarA/MGS1/WRNIP1 subfamily.</text>
</comment>
<dbReference type="SUPFAM" id="SSF48019">
    <property type="entry name" value="post-AAA+ oligomerization domain-like"/>
    <property type="match status" value="1"/>
</dbReference>
<dbReference type="InterPro" id="IPR032423">
    <property type="entry name" value="AAA_assoc_2"/>
</dbReference>
<reference evidence="5 6" key="1">
    <citation type="journal article" date="2021" name="J. Hered.">
        <title>A chromosome-level genome assembly of the parasitoid wasp, Cotesia glomerata (Hymenoptera: Braconidae).</title>
        <authorList>
            <person name="Pinto B.J."/>
            <person name="Weis J.J."/>
            <person name="Gamble T."/>
            <person name="Ode P.J."/>
            <person name="Paul R."/>
            <person name="Zaspel J.M."/>
        </authorList>
    </citation>
    <scope>NUCLEOTIDE SEQUENCE [LARGE SCALE GENOMIC DNA]</scope>
    <source>
        <strain evidence="5">CgM1</strain>
    </source>
</reference>
<dbReference type="InterPro" id="IPR003959">
    <property type="entry name" value="ATPase_AAA_core"/>
</dbReference>
<dbReference type="GO" id="GO:0017116">
    <property type="term" value="F:single-stranded DNA helicase activity"/>
    <property type="evidence" value="ECO:0007669"/>
    <property type="project" value="TreeGrafter"/>
</dbReference>
<evidence type="ECO:0000256" key="2">
    <source>
        <dbReference type="ARBA" id="ARBA00022741"/>
    </source>
</evidence>
<dbReference type="PANTHER" id="PTHR13779">
    <property type="entry name" value="WERNER HELICASE-INTERACTING PROTEIN 1 FAMILY MEMBER"/>
    <property type="match status" value="1"/>
</dbReference>
<evidence type="ECO:0000313" key="6">
    <source>
        <dbReference type="Proteomes" id="UP000826195"/>
    </source>
</evidence>
<dbReference type="SUPFAM" id="SSF52540">
    <property type="entry name" value="P-loop containing nucleoside triphosphate hydrolases"/>
    <property type="match status" value="1"/>
</dbReference>
<keyword evidence="6" id="KW-1185">Reference proteome</keyword>
<dbReference type="SMART" id="SM00382">
    <property type="entry name" value="AAA"/>
    <property type="match status" value="1"/>
</dbReference>
<accession>A0AAV7HW75</accession>
<proteinExistence type="inferred from homology"/>
<dbReference type="Gene3D" id="3.40.50.300">
    <property type="entry name" value="P-loop containing nucleotide triphosphate hydrolases"/>
    <property type="match status" value="1"/>
</dbReference>
<dbReference type="Proteomes" id="UP000826195">
    <property type="component" value="Unassembled WGS sequence"/>
</dbReference>
<dbReference type="EMBL" id="JAHXZJ010002982">
    <property type="protein sequence ID" value="KAH0534752.1"/>
    <property type="molecule type" value="Genomic_DNA"/>
</dbReference>
<dbReference type="Pfam" id="PF16193">
    <property type="entry name" value="AAA_assoc_2"/>
    <property type="match status" value="1"/>
</dbReference>
<protein>
    <recommendedName>
        <fullName evidence="4">AAA+ ATPase domain-containing protein</fullName>
    </recommendedName>
</protein>
<dbReference type="InterPro" id="IPR027417">
    <property type="entry name" value="P-loop_NTPase"/>
</dbReference>
<dbReference type="PANTHER" id="PTHR13779:SF7">
    <property type="entry name" value="ATPASE WRNIP1"/>
    <property type="match status" value="1"/>
</dbReference>
<sequence>MGELIEKLRPLRLKDYFGHKNVVGKDTLLGKMLEKKEISSMILWGPTGCGKTSLANIIANMNSNNSCFIKLSATACGIGDIRRALETASDDKKKSTHSSSSIIVFMDEIHRFNKLQQDIFLPHIEAGTFTLIGATTENPSFSLNSALMSRCRVFKFDKLTSDDLQSIICRSLALINNKIHLVDNKFTERTDIEFDCYQPEYAIDDHALKWLAEMSDGDARIALNTVELMVKLSEDTEAQINFSLQDVKTNIQRAYLLSVKECDQNKDLVSAMHKSIRAGDLNGALYWLARLMAAREDPVFIGKRLIRIANEDIDISDPHALDTAVHTMNACQMIGMPECDVMLGQCVIYLCKAKKIKFIDRFNSAEDMSAAASTSLTESDESYKRYTGIVKVRCADWSFSLPRSKSHDSTVSSDCESSAFTFQVQVQDFMKFIFARSHSHTSCSHHLSSFTYNIHFLII</sequence>
<evidence type="ECO:0000259" key="4">
    <source>
        <dbReference type="SMART" id="SM00382"/>
    </source>
</evidence>
<dbReference type="Pfam" id="PF12002">
    <property type="entry name" value="MgsA_C"/>
    <property type="match status" value="1"/>
</dbReference>
<gene>
    <name evidence="5" type="ORF">KQX54_007962</name>
</gene>
<dbReference type="CDD" id="cd18139">
    <property type="entry name" value="HLD_clamp_RarA"/>
    <property type="match status" value="1"/>
</dbReference>
<dbReference type="GO" id="GO:0006261">
    <property type="term" value="P:DNA-templated DNA replication"/>
    <property type="evidence" value="ECO:0007669"/>
    <property type="project" value="TreeGrafter"/>
</dbReference>
<evidence type="ECO:0000313" key="5">
    <source>
        <dbReference type="EMBL" id="KAH0534752.1"/>
    </source>
</evidence>
<dbReference type="FunFam" id="3.40.50.300:FF:000137">
    <property type="entry name" value="Replication-associated recombination protein A"/>
    <property type="match status" value="1"/>
</dbReference>
<dbReference type="InterPro" id="IPR003593">
    <property type="entry name" value="AAA+_ATPase"/>
</dbReference>
<dbReference type="GO" id="GO:0005524">
    <property type="term" value="F:ATP binding"/>
    <property type="evidence" value="ECO:0007669"/>
    <property type="project" value="UniProtKB-KW"/>
</dbReference>
<feature type="domain" description="AAA+ ATPase" evidence="4">
    <location>
        <begin position="37"/>
        <end position="159"/>
    </location>
</feature>
<dbReference type="CDD" id="cd00009">
    <property type="entry name" value="AAA"/>
    <property type="match status" value="1"/>
</dbReference>
<keyword evidence="3" id="KW-0067">ATP-binding</keyword>
<dbReference type="InterPro" id="IPR008921">
    <property type="entry name" value="DNA_pol3_clamp-load_cplx_C"/>
</dbReference>
<dbReference type="Pfam" id="PF00004">
    <property type="entry name" value="AAA"/>
    <property type="match status" value="1"/>
</dbReference>
<evidence type="ECO:0000256" key="3">
    <source>
        <dbReference type="ARBA" id="ARBA00022840"/>
    </source>
</evidence>
<dbReference type="GO" id="GO:0003677">
    <property type="term" value="F:DNA binding"/>
    <property type="evidence" value="ECO:0007669"/>
    <property type="project" value="InterPro"/>
</dbReference>
<comment type="caution">
    <text evidence="5">The sequence shown here is derived from an EMBL/GenBank/DDBJ whole genome shotgun (WGS) entry which is preliminary data.</text>
</comment>
<dbReference type="InterPro" id="IPR051314">
    <property type="entry name" value="AAA_ATPase_RarA/MGS1/WRNIP1"/>
</dbReference>
<name>A0AAV7HW75_COTGL</name>
<dbReference type="GO" id="GO:0000731">
    <property type="term" value="P:DNA synthesis involved in DNA repair"/>
    <property type="evidence" value="ECO:0007669"/>
    <property type="project" value="TreeGrafter"/>
</dbReference>